<name>A0A1W1WV74_9BACT</name>
<accession>A0A1W1WV74</accession>
<evidence type="ECO:0000313" key="2">
    <source>
        <dbReference type="Proteomes" id="UP000192602"/>
    </source>
</evidence>
<organism evidence="1 2">
    <name type="scientific">Nitratiruptor tergarcus DSM 16512</name>
    <dbReference type="NCBI Taxonomy" id="1069081"/>
    <lineage>
        <taxon>Bacteria</taxon>
        <taxon>Pseudomonadati</taxon>
        <taxon>Campylobacterota</taxon>
        <taxon>Epsilonproteobacteria</taxon>
        <taxon>Nautiliales</taxon>
        <taxon>Nitratiruptoraceae</taxon>
        <taxon>Nitratiruptor</taxon>
    </lineage>
</organism>
<dbReference type="EMBL" id="FWWZ01000002">
    <property type="protein sequence ID" value="SMC10177.1"/>
    <property type="molecule type" value="Genomic_DNA"/>
</dbReference>
<keyword evidence="2" id="KW-1185">Reference proteome</keyword>
<sequence>MNKSLILFGIAIGSIFLILFIFFYNPSSSVSLDDSQNNFLQNSSSSEPSIKITLHSNKKKEAVDIKREKKKNIVKKKPIDTTIKAISRDHGGKYYIELIDPNPEDKNIKPTSNPQHYIPVTGKIDNSFFYLKVPKELLGKPDIKLRIIKRNTHEIKEIPATFMDDLPSVQNGERLNVTIDFNKNTINTKVRTPQYGEVSALPHI</sequence>
<gene>
    <name evidence="1" type="ORF">SAMN05660197_2019</name>
</gene>
<proteinExistence type="predicted"/>
<protein>
    <submittedName>
        <fullName evidence="1">Uncharacterized protein</fullName>
    </submittedName>
</protein>
<dbReference type="AlphaFoldDB" id="A0A1W1WV74"/>
<dbReference type="RefSeq" id="WP_084276633.1">
    <property type="nucleotide sequence ID" value="NZ_AP026672.1"/>
</dbReference>
<reference evidence="2" key="1">
    <citation type="submission" date="2017-04" db="EMBL/GenBank/DDBJ databases">
        <authorList>
            <person name="Varghese N."/>
            <person name="Submissions S."/>
        </authorList>
    </citation>
    <scope>NUCLEOTIDE SEQUENCE [LARGE SCALE GENOMIC DNA]</scope>
    <source>
        <strain evidence="2">DSM 16512</strain>
    </source>
</reference>
<evidence type="ECO:0000313" key="1">
    <source>
        <dbReference type="EMBL" id="SMC10177.1"/>
    </source>
</evidence>
<dbReference type="Proteomes" id="UP000192602">
    <property type="component" value="Unassembled WGS sequence"/>
</dbReference>